<sequence length="359" mass="39064">MPQGNRGHIGIKKETTWGERAAGVNDIFLPFVSETLTASIEEVLSAIQRGERDEPKSYHGQKDFGGDVVIEVHPKSFGHILRSAINIPDPTGEFASSKITVIANCETVWEHSDTGIITSLDPAEKRKGGNSCKIQVSAGVGALPTVLASRVFADSLLTTSHYKFWIRCSIALAADDVKFRVSDAEFGAEGTAEDTVTIPEMPVPYKWYEFTIAKGDVSDLGTAISCALVQFVDKGEMTLWIDDVRIVETGAPAATEAREHVFTPIKTHAQEFDDDCPLRPYTLEVFKDDGAGVTAFEFMGSVVNKLSLAFSTTDKILKATCGILAKDLDKITHTELGLEATNPFMWDDAKIFIANKDAA</sequence>
<dbReference type="AlphaFoldDB" id="X1GR85"/>
<name>X1GR85_9ZZZZ</name>
<dbReference type="InterPro" id="IPR008979">
    <property type="entry name" value="Galactose-bd-like_sf"/>
</dbReference>
<proteinExistence type="predicted"/>
<dbReference type="EMBL" id="BARU01008006">
    <property type="protein sequence ID" value="GAH35493.1"/>
    <property type="molecule type" value="Genomic_DNA"/>
</dbReference>
<dbReference type="Pfam" id="PF18906">
    <property type="entry name" value="Phage_tube_2"/>
    <property type="match status" value="1"/>
</dbReference>
<reference evidence="1" key="1">
    <citation type="journal article" date="2014" name="Front. Microbiol.">
        <title>High frequency of phylogenetically diverse reductive dehalogenase-homologous genes in deep subseafloor sedimentary metagenomes.</title>
        <authorList>
            <person name="Kawai M."/>
            <person name="Futagami T."/>
            <person name="Toyoda A."/>
            <person name="Takaki Y."/>
            <person name="Nishi S."/>
            <person name="Hori S."/>
            <person name="Arai W."/>
            <person name="Tsubouchi T."/>
            <person name="Morono Y."/>
            <person name="Uchiyama I."/>
            <person name="Ito T."/>
            <person name="Fujiyama A."/>
            <person name="Inagaki F."/>
            <person name="Takami H."/>
        </authorList>
    </citation>
    <scope>NUCLEOTIDE SEQUENCE</scope>
    <source>
        <strain evidence="1">Expedition CK06-06</strain>
    </source>
</reference>
<accession>X1GR85</accession>
<feature type="non-terminal residue" evidence="1">
    <location>
        <position position="359"/>
    </location>
</feature>
<dbReference type="SUPFAM" id="SSF49785">
    <property type="entry name" value="Galactose-binding domain-like"/>
    <property type="match status" value="1"/>
</dbReference>
<comment type="caution">
    <text evidence="1">The sequence shown here is derived from an EMBL/GenBank/DDBJ whole genome shotgun (WGS) entry which is preliminary data.</text>
</comment>
<dbReference type="InterPro" id="IPR044000">
    <property type="entry name" value="Phage_tube_2"/>
</dbReference>
<gene>
    <name evidence="1" type="ORF">S03H2_15733</name>
</gene>
<organism evidence="1">
    <name type="scientific">marine sediment metagenome</name>
    <dbReference type="NCBI Taxonomy" id="412755"/>
    <lineage>
        <taxon>unclassified sequences</taxon>
        <taxon>metagenomes</taxon>
        <taxon>ecological metagenomes</taxon>
    </lineage>
</organism>
<evidence type="ECO:0000313" key="1">
    <source>
        <dbReference type="EMBL" id="GAH35493.1"/>
    </source>
</evidence>
<protein>
    <submittedName>
        <fullName evidence="1">Uncharacterized protein</fullName>
    </submittedName>
</protein>